<dbReference type="PROSITE" id="PS00409">
    <property type="entry name" value="PROKAR_NTER_METHYL"/>
    <property type="match status" value="1"/>
</dbReference>
<reference evidence="8" key="1">
    <citation type="submission" date="2017-02" db="EMBL/GenBank/DDBJ databases">
        <authorList>
            <person name="Varghese N."/>
            <person name="Submissions S."/>
        </authorList>
    </citation>
    <scope>NUCLEOTIDE SEQUENCE [LARGE SCALE GENOMIC DNA]</scope>
    <source>
        <strain evidence="8">ATCC BAA-73</strain>
    </source>
</reference>
<dbReference type="Gene3D" id="3.30.700.10">
    <property type="entry name" value="Glycoprotein, Type 4 Pilin"/>
    <property type="match status" value="1"/>
</dbReference>
<dbReference type="STRING" id="142842.SAMN02745118_02046"/>
<keyword evidence="8" id="KW-1185">Reference proteome</keyword>
<keyword evidence="4 6" id="KW-1133">Transmembrane helix</keyword>
<dbReference type="Proteomes" id="UP000190625">
    <property type="component" value="Unassembled WGS sequence"/>
</dbReference>
<dbReference type="OrthoDB" id="2112783at2"/>
<accession>A0A1T4P4X0</accession>
<feature type="transmembrane region" description="Helical" evidence="6">
    <location>
        <begin position="21"/>
        <end position="39"/>
    </location>
</feature>
<sequence>MIKKIRERLSFLAEGEEGFTLIELMIVIAVLGILAGIAIPKLGGVQDKAKEAALTTMGGTIRTGMEMYNAQEGDYPTVNDGRSISNFSELASALSVVGVDLEAPDVLDTSTSTGTGTGITYNADDDQYLIVLPSTASSTIYYVGDQGVSTTTGDATSGGAVN</sequence>
<dbReference type="NCBIfam" id="TIGR02532">
    <property type="entry name" value="IV_pilin_GFxxxE"/>
    <property type="match status" value="1"/>
</dbReference>
<keyword evidence="5 6" id="KW-0472">Membrane</keyword>
<keyword evidence="3 6" id="KW-0812">Transmembrane</keyword>
<dbReference type="InterPro" id="IPR012902">
    <property type="entry name" value="N_methyl_site"/>
</dbReference>
<gene>
    <name evidence="7" type="ORF">SAMN02745118_02046</name>
</gene>
<evidence type="ECO:0000313" key="8">
    <source>
        <dbReference type="Proteomes" id="UP000190625"/>
    </source>
</evidence>
<evidence type="ECO:0000256" key="5">
    <source>
        <dbReference type="ARBA" id="ARBA00023136"/>
    </source>
</evidence>
<evidence type="ECO:0000256" key="6">
    <source>
        <dbReference type="SAM" id="Phobius"/>
    </source>
</evidence>
<comment type="subcellular location">
    <subcellularLocation>
        <location evidence="1">Membrane</location>
        <topology evidence="1">Single-pass membrane protein</topology>
    </subcellularLocation>
</comment>
<dbReference type="Pfam" id="PF07963">
    <property type="entry name" value="N_methyl"/>
    <property type="match status" value="1"/>
</dbReference>
<dbReference type="EMBL" id="FUWM01000017">
    <property type="protein sequence ID" value="SJZ86306.1"/>
    <property type="molecule type" value="Genomic_DNA"/>
</dbReference>
<dbReference type="GO" id="GO:0016020">
    <property type="term" value="C:membrane"/>
    <property type="evidence" value="ECO:0007669"/>
    <property type="project" value="UniProtKB-SubCell"/>
</dbReference>
<dbReference type="RefSeq" id="WP_078810480.1">
    <property type="nucleotide sequence ID" value="NZ_FUWM01000017.1"/>
</dbReference>
<evidence type="ECO:0000256" key="1">
    <source>
        <dbReference type="ARBA" id="ARBA00004167"/>
    </source>
</evidence>
<evidence type="ECO:0000313" key="7">
    <source>
        <dbReference type="EMBL" id="SJZ86306.1"/>
    </source>
</evidence>
<dbReference type="InterPro" id="IPR045584">
    <property type="entry name" value="Pilin-like"/>
</dbReference>
<dbReference type="SUPFAM" id="SSF54523">
    <property type="entry name" value="Pili subunits"/>
    <property type="match status" value="1"/>
</dbReference>
<protein>
    <submittedName>
        <fullName evidence="7">General secretion pathway protein G</fullName>
    </submittedName>
</protein>
<name>A0A1T4P4X0_9FIRM</name>
<evidence type="ECO:0000256" key="4">
    <source>
        <dbReference type="ARBA" id="ARBA00022989"/>
    </source>
</evidence>
<evidence type="ECO:0000256" key="2">
    <source>
        <dbReference type="ARBA" id="ARBA00022481"/>
    </source>
</evidence>
<proteinExistence type="predicted"/>
<dbReference type="AlphaFoldDB" id="A0A1T4P4X0"/>
<dbReference type="PANTHER" id="PTHR30093">
    <property type="entry name" value="GENERAL SECRETION PATHWAY PROTEIN G"/>
    <property type="match status" value="1"/>
</dbReference>
<evidence type="ECO:0000256" key="3">
    <source>
        <dbReference type="ARBA" id="ARBA00022692"/>
    </source>
</evidence>
<dbReference type="PANTHER" id="PTHR30093:SF44">
    <property type="entry name" value="TYPE II SECRETION SYSTEM CORE PROTEIN G"/>
    <property type="match status" value="1"/>
</dbReference>
<organism evidence="7 8">
    <name type="scientific">Selenihalanaerobacter shriftii</name>
    <dbReference type="NCBI Taxonomy" id="142842"/>
    <lineage>
        <taxon>Bacteria</taxon>
        <taxon>Bacillati</taxon>
        <taxon>Bacillota</taxon>
        <taxon>Clostridia</taxon>
        <taxon>Halanaerobiales</taxon>
        <taxon>Halobacteroidaceae</taxon>
        <taxon>Selenihalanaerobacter</taxon>
    </lineage>
</organism>
<keyword evidence="2" id="KW-0488">Methylation</keyword>